<keyword evidence="3" id="KW-1185">Reference proteome</keyword>
<evidence type="ECO:0000259" key="1">
    <source>
        <dbReference type="PROSITE" id="PS50181"/>
    </source>
</evidence>
<sequence length="311" mass="35796">MDTLPQLLVESNNTDDQTKFDILELPAEILAQIFQYLLVDPIVPAENSEATPHGIMLNTALVCKKFSTVALPLLYKNYFVSRVSCRFGHDATIQLTKSSSWYRICCFFLACLNRSEWGLGYPRLFYITTKPDMPAISSKVKKYPNPASKEWDDIITCTMDTQEVFEELAQEDPPLEVQENLHMLMRYSERMDIGSFLVYLRHPYGNILFRCKPMGSYTAETPTSYGKLNVWDDKVFGTCTKCKTRLVKLQVCADCRVSQYCSREMDWDSTHKYVCKQIGFDVPSPPPMEDDPFRLDPFDDLNDMFEHGALL</sequence>
<dbReference type="InterPro" id="IPR001810">
    <property type="entry name" value="F-box_dom"/>
</dbReference>
<dbReference type="SUPFAM" id="SSF144232">
    <property type="entry name" value="HIT/MYND zinc finger-like"/>
    <property type="match status" value="1"/>
</dbReference>
<reference evidence="2" key="1">
    <citation type="submission" date="2020-05" db="EMBL/GenBank/DDBJ databases">
        <title>Phylogenomic resolution of chytrid fungi.</title>
        <authorList>
            <person name="Stajich J.E."/>
            <person name="Amses K."/>
            <person name="Simmons R."/>
            <person name="Seto K."/>
            <person name="Myers J."/>
            <person name="Bonds A."/>
            <person name="Quandt C.A."/>
            <person name="Barry K."/>
            <person name="Liu P."/>
            <person name="Grigoriev I."/>
            <person name="Longcore J.E."/>
            <person name="James T.Y."/>
        </authorList>
    </citation>
    <scope>NUCLEOTIDE SEQUENCE</scope>
    <source>
        <strain evidence="2">PLAUS21</strain>
    </source>
</reference>
<accession>A0AAD5UJZ2</accession>
<dbReference type="Gene3D" id="6.10.140.2220">
    <property type="match status" value="1"/>
</dbReference>
<evidence type="ECO:0000313" key="3">
    <source>
        <dbReference type="Proteomes" id="UP001210925"/>
    </source>
</evidence>
<dbReference type="AlphaFoldDB" id="A0AAD5UJZ2"/>
<dbReference type="EMBL" id="JADGKB010000013">
    <property type="protein sequence ID" value="KAJ3260081.1"/>
    <property type="molecule type" value="Genomic_DNA"/>
</dbReference>
<protein>
    <recommendedName>
        <fullName evidence="1">F-box domain-containing protein</fullName>
    </recommendedName>
</protein>
<name>A0AAD5UJZ2_9FUNG</name>
<dbReference type="Gene3D" id="1.20.1280.50">
    <property type="match status" value="1"/>
</dbReference>
<feature type="domain" description="F-box" evidence="1">
    <location>
        <begin position="19"/>
        <end position="78"/>
    </location>
</feature>
<gene>
    <name evidence="2" type="ORF">HK103_001157</name>
</gene>
<dbReference type="Proteomes" id="UP001210925">
    <property type="component" value="Unassembled WGS sequence"/>
</dbReference>
<dbReference type="PROSITE" id="PS50181">
    <property type="entry name" value="FBOX"/>
    <property type="match status" value="1"/>
</dbReference>
<dbReference type="Pfam" id="PF12937">
    <property type="entry name" value="F-box-like"/>
    <property type="match status" value="1"/>
</dbReference>
<organism evidence="2 3">
    <name type="scientific">Boothiomyces macroporosus</name>
    <dbReference type="NCBI Taxonomy" id="261099"/>
    <lineage>
        <taxon>Eukaryota</taxon>
        <taxon>Fungi</taxon>
        <taxon>Fungi incertae sedis</taxon>
        <taxon>Chytridiomycota</taxon>
        <taxon>Chytridiomycota incertae sedis</taxon>
        <taxon>Chytridiomycetes</taxon>
        <taxon>Rhizophydiales</taxon>
        <taxon>Terramycetaceae</taxon>
        <taxon>Boothiomyces</taxon>
    </lineage>
</organism>
<evidence type="ECO:0000313" key="2">
    <source>
        <dbReference type="EMBL" id="KAJ3260081.1"/>
    </source>
</evidence>
<proteinExistence type="predicted"/>
<comment type="caution">
    <text evidence="2">The sequence shown here is derived from an EMBL/GenBank/DDBJ whole genome shotgun (WGS) entry which is preliminary data.</text>
</comment>